<dbReference type="PROSITE" id="PS51096">
    <property type="entry name" value="PTS_EIIA_TYPE_4"/>
    <property type="match status" value="1"/>
</dbReference>
<dbReference type="InterPro" id="IPR004701">
    <property type="entry name" value="PTS_EIIA_man-typ"/>
</dbReference>
<dbReference type="AlphaFoldDB" id="A0A7G9GS99"/>
<reference evidence="3 4" key="1">
    <citation type="submission" date="2020-08" db="EMBL/GenBank/DDBJ databases">
        <authorList>
            <person name="Liu C."/>
            <person name="Sun Q."/>
        </authorList>
    </citation>
    <scope>NUCLEOTIDE SEQUENCE [LARGE SCALE GENOMIC DNA]</scope>
    <source>
        <strain evidence="3 4">NSJ-61</strain>
    </source>
</reference>
<protein>
    <submittedName>
        <fullName evidence="3">PTS sugar transporter subunit IIA</fullName>
    </submittedName>
</protein>
<evidence type="ECO:0000256" key="1">
    <source>
        <dbReference type="ARBA" id="ARBA00022679"/>
    </source>
</evidence>
<dbReference type="PANTHER" id="PTHR33799:SF1">
    <property type="entry name" value="PTS SYSTEM MANNOSE-SPECIFIC EIIAB COMPONENT-RELATED"/>
    <property type="match status" value="1"/>
</dbReference>
<dbReference type="Pfam" id="PF03610">
    <property type="entry name" value="EIIA-man"/>
    <property type="match status" value="1"/>
</dbReference>
<dbReference type="KEGG" id="ehn:H9Q80_06985"/>
<sequence>MKGDMNLRKIIIASHGEFAKGLKNSITMIVGEMADEIDTFCLYPSESPMDFKETMEKEIGQNGNTQYIFLCDIKGGSVHTALSQLCVYSNVRVFSGTNMNLVLDLLLSYQEGLDDEQAEQLLTNAKKGLTQMTRKDLIIENDEEF</sequence>
<dbReference type="Proteomes" id="UP000515856">
    <property type="component" value="Chromosome"/>
</dbReference>
<keyword evidence="1" id="KW-0808">Transferase</keyword>
<accession>A0A7G9GS99</accession>
<gene>
    <name evidence="3" type="ORF">H9Q80_06985</name>
</gene>
<evidence type="ECO:0000313" key="3">
    <source>
        <dbReference type="EMBL" id="QNM13681.1"/>
    </source>
</evidence>
<dbReference type="GO" id="GO:0016020">
    <property type="term" value="C:membrane"/>
    <property type="evidence" value="ECO:0007669"/>
    <property type="project" value="InterPro"/>
</dbReference>
<feature type="domain" description="PTS EIIA type-4" evidence="2">
    <location>
        <begin position="7"/>
        <end position="137"/>
    </location>
</feature>
<dbReference type="GO" id="GO:0009401">
    <property type="term" value="P:phosphoenolpyruvate-dependent sugar phosphotransferase system"/>
    <property type="evidence" value="ECO:0007669"/>
    <property type="project" value="InterPro"/>
</dbReference>
<organism evidence="3 4">
    <name type="scientific">[Eubacterium] hominis</name>
    <dbReference type="NCBI Taxonomy" id="2764325"/>
    <lineage>
        <taxon>Bacteria</taxon>
        <taxon>Bacillati</taxon>
        <taxon>Bacillota</taxon>
        <taxon>Erysipelotrichia</taxon>
        <taxon>Erysipelotrichales</taxon>
        <taxon>Erysipelotrichaceae</taxon>
        <taxon>Amedibacillus</taxon>
    </lineage>
</organism>
<dbReference type="EMBL" id="CP060636">
    <property type="protein sequence ID" value="QNM13681.1"/>
    <property type="molecule type" value="Genomic_DNA"/>
</dbReference>
<proteinExistence type="predicted"/>
<dbReference type="PANTHER" id="PTHR33799">
    <property type="entry name" value="PTS PERMEASE-RELATED-RELATED"/>
    <property type="match status" value="1"/>
</dbReference>
<dbReference type="GO" id="GO:0016740">
    <property type="term" value="F:transferase activity"/>
    <property type="evidence" value="ECO:0007669"/>
    <property type="project" value="UniProtKB-KW"/>
</dbReference>
<dbReference type="InterPro" id="IPR051471">
    <property type="entry name" value="Bacterial_PTS_sugar_comp"/>
</dbReference>
<dbReference type="Gene3D" id="3.40.50.510">
    <property type="entry name" value="Phosphotransferase system, mannose-type IIA component"/>
    <property type="match status" value="1"/>
</dbReference>
<keyword evidence="3" id="KW-0813">Transport</keyword>
<evidence type="ECO:0000313" key="4">
    <source>
        <dbReference type="Proteomes" id="UP000515856"/>
    </source>
</evidence>
<keyword evidence="3" id="KW-0762">Sugar transport</keyword>
<evidence type="ECO:0000259" key="2">
    <source>
        <dbReference type="PROSITE" id="PS51096"/>
    </source>
</evidence>
<dbReference type="InterPro" id="IPR036662">
    <property type="entry name" value="PTS_EIIA_man-typ_sf"/>
</dbReference>
<dbReference type="SUPFAM" id="SSF53062">
    <property type="entry name" value="PTS system fructose IIA component-like"/>
    <property type="match status" value="1"/>
</dbReference>
<keyword evidence="4" id="KW-1185">Reference proteome</keyword>
<name>A0A7G9GS99_9FIRM</name>